<feature type="compositionally biased region" description="Acidic residues" evidence="5">
    <location>
        <begin position="161"/>
        <end position="176"/>
    </location>
</feature>
<evidence type="ECO:0000256" key="4">
    <source>
        <dbReference type="ARBA" id="ARBA00075195"/>
    </source>
</evidence>
<dbReference type="GO" id="GO:0000978">
    <property type="term" value="F:RNA polymerase II cis-regulatory region sequence-specific DNA binding"/>
    <property type="evidence" value="ECO:0007669"/>
    <property type="project" value="TreeGrafter"/>
</dbReference>
<dbReference type="PROSITE" id="PS50888">
    <property type="entry name" value="BHLH"/>
    <property type="match status" value="1"/>
</dbReference>
<name>A0A6P3VV71_CLUHA</name>
<feature type="region of interest" description="Disordered" evidence="5">
    <location>
        <begin position="151"/>
        <end position="199"/>
    </location>
</feature>
<gene>
    <name evidence="8" type="primary">tal1</name>
</gene>
<organism evidence="7 8">
    <name type="scientific">Clupea harengus</name>
    <name type="common">Atlantic herring</name>
    <dbReference type="NCBI Taxonomy" id="7950"/>
    <lineage>
        <taxon>Eukaryota</taxon>
        <taxon>Metazoa</taxon>
        <taxon>Chordata</taxon>
        <taxon>Craniata</taxon>
        <taxon>Vertebrata</taxon>
        <taxon>Euteleostomi</taxon>
        <taxon>Actinopterygii</taxon>
        <taxon>Neopterygii</taxon>
        <taxon>Teleostei</taxon>
        <taxon>Clupei</taxon>
        <taxon>Clupeiformes</taxon>
        <taxon>Clupeoidei</taxon>
        <taxon>Clupeidae</taxon>
        <taxon>Clupea</taxon>
    </lineage>
</organism>
<dbReference type="GO" id="GO:0046983">
    <property type="term" value="F:protein dimerization activity"/>
    <property type="evidence" value="ECO:0007669"/>
    <property type="project" value="InterPro"/>
</dbReference>
<reference evidence="8" key="1">
    <citation type="submission" date="2025-08" db="UniProtKB">
        <authorList>
            <consortium name="RefSeq"/>
        </authorList>
    </citation>
    <scope>IDENTIFICATION</scope>
</reference>
<dbReference type="GO" id="GO:0000981">
    <property type="term" value="F:DNA-binding transcription factor activity, RNA polymerase II-specific"/>
    <property type="evidence" value="ECO:0007669"/>
    <property type="project" value="InterPro"/>
</dbReference>
<dbReference type="Pfam" id="PF00010">
    <property type="entry name" value="HLH"/>
    <property type="match status" value="1"/>
</dbReference>
<dbReference type="GeneID" id="105899471"/>
<dbReference type="Proteomes" id="UP000515152">
    <property type="component" value="Chromosome 10"/>
</dbReference>
<accession>A0A6P3VV71</accession>
<dbReference type="CTD" id="6886"/>
<evidence type="ECO:0000256" key="3">
    <source>
        <dbReference type="ARBA" id="ARBA00023163"/>
    </source>
</evidence>
<proteinExistence type="predicted"/>
<evidence type="ECO:0000256" key="2">
    <source>
        <dbReference type="ARBA" id="ARBA00023125"/>
    </source>
</evidence>
<evidence type="ECO:0000313" key="8">
    <source>
        <dbReference type="RefSeq" id="XP_012682122.2"/>
    </source>
</evidence>
<evidence type="ECO:0000313" key="7">
    <source>
        <dbReference type="Proteomes" id="UP000515152"/>
    </source>
</evidence>
<dbReference type="AlphaFoldDB" id="A0A6P3VV71"/>
<dbReference type="InterPro" id="IPR040238">
    <property type="entry name" value="TAL-like"/>
</dbReference>
<dbReference type="RefSeq" id="XP_012682122.2">
    <property type="nucleotide sequence ID" value="XM_012826668.3"/>
</dbReference>
<feature type="domain" description="BHLH" evidence="6">
    <location>
        <begin position="62"/>
        <end position="114"/>
    </location>
</feature>
<sequence length="199" mass="22452">MVQQIPPVLPSPARAMLFNTSPPLSTNSGYVGEHFDAHPNHMKRRSGPYEVEIRDGSRPKIVRRVFTNSRERWRQQNVNGAFAELRGLIPTHPPDKKLSKNEILRLTMKYIDFLANLLTDQEGSVLERVDGKVSERHHLGEVKEELTQGLLSPNSSCGSLLDEETSAESFSEDLDSYLETRPTSRGLHPTLHLDGDSQR</sequence>
<dbReference type="PANTHER" id="PTHR13864">
    <property type="entry name" value="T-CELL ACUTE LYMPHOCYTIC LEUKEMIA/STEM CELL LEUKEMIA-RELATED"/>
    <property type="match status" value="1"/>
</dbReference>
<keyword evidence="2" id="KW-0238">DNA-binding</keyword>
<dbReference type="KEGG" id="char:105899471"/>
<keyword evidence="3" id="KW-0804">Transcription</keyword>
<dbReference type="PANTHER" id="PTHR13864:SF27">
    <property type="entry name" value="T-CELL ACUTE LYMPHOCYTIC LEUKEMIA PROTEIN 1 HOMOLOG"/>
    <property type="match status" value="1"/>
</dbReference>
<dbReference type="Gene3D" id="4.10.280.10">
    <property type="entry name" value="Helix-loop-helix DNA-binding domain"/>
    <property type="match status" value="1"/>
</dbReference>
<dbReference type="InterPro" id="IPR011598">
    <property type="entry name" value="bHLH_dom"/>
</dbReference>
<evidence type="ECO:0000256" key="5">
    <source>
        <dbReference type="SAM" id="MobiDB-lite"/>
    </source>
</evidence>
<dbReference type="SMART" id="SM00353">
    <property type="entry name" value="HLH"/>
    <property type="match status" value="1"/>
</dbReference>
<keyword evidence="1" id="KW-0805">Transcription regulation</keyword>
<evidence type="ECO:0000259" key="6">
    <source>
        <dbReference type="PROSITE" id="PS50888"/>
    </source>
</evidence>
<protein>
    <recommendedName>
        <fullName evidence="4">Stem cell protein</fullName>
    </recommendedName>
</protein>
<keyword evidence="7" id="KW-1185">Reference proteome</keyword>
<dbReference type="FunFam" id="4.10.280.10:FF:000015">
    <property type="entry name" value="T-cell acute lymphocytic leukemia 1"/>
    <property type="match status" value="1"/>
</dbReference>
<dbReference type="OrthoDB" id="10069510at2759"/>
<dbReference type="SUPFAM" id="SSF47459">
    <property type="entry name" value="HLH, helix-loop-helix DNA-binding domain"/>
    <property type="match status" value="1"/>
</dbReference>
<evidence type="ECO:0000256" key="1">
    <source>
        <dbReference type="ARBA" id="ARBA00023015"/>
    </source>
</evidence>
<dbReference type="InterPro" id="IPR036638">
    <property type="entry name" value="HLH_DNA-bd_sf"/>
</dbReference>